<organism evidence="2 3">
    <name type="scientific">Roseibium hamelinense</name>
    <dbReference type="NCBI Taxonomy" id="150831"/>
    <lineage>
        <taxon>Bacteria</taxon>
        <taxon>Pseudomonadati</taxon>
        <taxon>Pseudomonadota</taxon>
        <taxon>Alphaproteobacteria</taxon>
        <taxon>Hyphomicrobiales</taxon>
        <taxon>Stappiaceae</taxon>
        <taxon>Roseibium</taxon>
    </lineage>
</organism>
<sequence>MLASWQTILDQNEMNLPDHPKSFSTPDLDWLEDGVPKASRFDDTYFSRAGGLSETRHVFLAGNGLPDRWSDRACFTIGELGFGTGLNFLAVHKEKQKSHPDLKLVYVSFELYPMSKEQLAKALGAFPDLEDEAAQLCARWAPALGWQVLEFANTRLVLGIGDARQLINNLKTASDGSAQLEPNVIPHIDAWFLDGFSPAKNPELWEEDLLRTAASLTAPDGTCASYTSAGWVRRNLAAAGFEVEKTNGFAGKREMVTGRRSGRGS</sequence>
<dbReference type="Proteomes" id="UP000320593">
    <property type="component" value="Unassembled WGS sequence"/>
</dbReference>
<name>A0A562TIY7_9HYPH</name>
<proteinExistence type="predicted"/>
<dbReference type="GO" id="GO:0004808">
    <property type="term" value="F:tRNA (5-methylaminomethyl-2-thiouridylate)(34)-methyltransferase activity"/>
    <property type="evidence" value="ECO:0007669"/>
    <property type="project" value="InterPro"/>
</dbReference>
<dbReference type="NCBIfam" id="NF033855">
    <property type="entry name" value="tRNA_MNMC2"/>
    <property type="match status" value="1"/>
</dbReference>
<dbReference type="Pfam" id="PF05430">
    <property type="entry name" value="Methyltransf_30"/>
    <property type="match status" value="1"/>
</dbReference>
<dbReference type="GO" id="GO:0032259">
    <property type="term" value="P:methylation"/>
    <property type="evidence" value="ECO:0007669"/>
    <property type="project" value="UniProtKB-KW"/>
</dbReference>
<evidence type="ECO:0000313" key="3">
    <source>
        <dbReference type="Proteomes" id="UP000320593"/>
    </source>
</evidence>
<evidence type="ECO:0000313" key="2">
    <source>
        <dbReference type="EMBL" id="TWI93423.1"/>
    </source>
</evidence>
<dbReference type="InterPro" id="IPR008471">
    <property type="entry name" value="MnmC-like_methylTransf"/>
</dbReference>
<dbReference type="InterPro" id="IPR047785">
    <property type="entry name" value="tRNA_MNMC2"/>
</dbReference>
<protein>
    <submittedName>
        <fullName evidence="2">tRNA U34 5-methylaminomethyl-2-thiouridine-forming methyltransferase MnmC</fullName>
    </submittedName>
</protein>
<keyword evidence="2" id="KW-0489">Methyltransferase</keyword>
<dbReference type="EMBL" id="VLLF01000001">
    <property type="protein sequence ID" value="TWI93423.1"/>
    <property type="molecule type" value="Genomic_DNA"/>
</dbReference>
<evidence type="ECO:0000259" key="1">
    <source>
        <dbReference type="Pfam" id="PF05430"/>
    </source>
</evidence>
<keyword evidence="3" id="KW-1185">Reference proteome</keyword>
<reference evidence="2 3" key="1">
    <citation type="submission" date="2019-07" db="EMBL/GenBank/DDBJ databases">
        <title>Genomic Encyclopedia of Archaeal and Bacterial Type Strains, Phase II (KMG-II): from individual species to whole genera.</title>
        <authorList>
            <person name="Goeker M."/>
        </authorList>
    </citation>
    <scope>NUCLEOTIDE SEQUENCE [LARGE SCALE GENOMIC DNA]</scope>
    <source>
        <strain evidence="2 3">ATCC BAA-252</strain>
    </source>
</reference>
<dbReference type="GO" id="GO:0016645">
    <property type="term" value="F:oxidoreductase activity, acting on the CH-NH group of donors"/>
    <property type="evidence" value="ECO:0007669"/>
    <property type="project" value="InterPro"/>
</dbReference>
<gene>
    <name evidence="2" type="ORF">JM93_00980</name>
</gene>
<keyword evidence="2" id="KW-0808">Transferase</keyword>
<comment type="caution">
    <text evidence="2">The sequence shown here is derived from an EMBL/GenBank/DDBJ whole genome shotgun (WGS) entry which is preliminary data.</text>
</comment>
<accession>A0A562TIY7</accession>
<dbReference type="PANTHER" id="PTHR39963:SF1">
    <property type="entry name" value="MNMC-LIKE METHYLTRANSFERASE DOMAIN-CONTAINING PROTEIN"/>
    <property type="match status" value="1"/>
</dbReference>
<dbReference type="Gene3D" id="3.40.50.150">
    <property type="entry name" value="Vaccinia Virus protein VP39"/>
    <property type="match status" value="1"/>
</dbReference>
<dbReference type="InterPro" id="IPR029063">
    <property type="entry name" value="SAM-dependent_MTases_sf"/>
</dbReference>
<dbReference type="PANTHER" id="PTHR39963">
    <property type="entry name" value="SLL0983 PROTEIN"/>
    <property type="match status" value="1"/>
</dbReference>
<dbReference type="AlphaFoldDB" id="A0A562TIY7"/>
<feature type="domain" description="MnmC-like methyltransferase" evidence="1">
    <location>
        <begin position="129"/>
        <end position="259"/>
    </location>
</feature>